<evidence type="ECO:0000313" key="8">
    <source>
        <dbReference type="Proteomes" id="UP000245634"/>
    </source>
</evidence>
<gene>
    <name evidence="7" type="ORF">C7459_112132</name>
</gene>
<evidence type="ECO:0000313" key="7">
    <source>
        <dbReference type="EMBL" id="PWK10310.1"/>
    </source>
</evidence>
<dbReference type="RefSeq" id="WP_245884556.1">
    <property type="nucleotide sequence ID" value="NZ_QGGL01000012.1"/>
</dbReference>
<dbReference type="Proteomes" id="UP000245634">
    <property type="component" value="Unassembled WGS sequence"/>
</dbReference>
<reference evidence="7 8" key="1">
    <citation type="submission" date="2018-05" db="EMBL/GenBank/DDBJ databases">
        <title>Genomic Encyclopedia of Type Strains, Phase IV (KMG-IV): sequencing the most valuable type-strain genomes for metagenomic binning, comparative biology and taxonomic classification.</title>
        <authorList>
            <person name="Goeker M."/>
        </authorList>
    </citation>
    <scope>NUCLEOTIDE SEQUENCE [LARGE SCALE GENOMIC DNA]</scope>
    <source>
        <strain evidence="7 8">DSM 18773</strain>
    </source>
</reference>
<feature type="transmembrane region" description="Helical" evidence="6">
    <location>
        <begin position="183"/>
        <end position="201"/>
    </location>
</feature>
<dbReference type="PANTHER" id="PTHR42770:SF13">
    <property type="entry name" value="L-METHIONINE_BRANCHED-CHAIN AMINO ACID EXPORTER YJEH"/>
    <property type="match status" value="1"/>
</dbReference>
<keyword evidence="5 6" id="KW-0472">Membrane</keyword>
<dbReference type="AlphaFoldDB" id="A0A316D6F5"/>
<accession>A0A316D6F5</accession>
<dbReference type="PIRSF" id="PIRSF006060">
    <property type="entry name" value="AA_transporter"/>
    <property type="match status" value="1"/>
</dbReference>
<keyword evidence="3 6" id="KW-0812">Transmembrane</keyword>
<keyword evidence="4 6" id="KW-1133">Transmembrane helix</keyword>
<evidence type="ECO:0000256" key="1">
    <source>
        <dbReference type="ARBA" id="ARBA00004651"/>
    </source>
</evidence>
<feature type="transmembrane region" description="Helical" evidence="6">
    <location>
        <begin position="42"/>
        <end position="61"/>
    </location>
</feature>
<keyword evidence="2" id="KW-1003">Cell membrane</keyword>
<feature type="transmembrane region" description="Helical" evidence="6">
    <location>
        <begin position="221"/>
        <end position="242"/>
    </location>
</feature>
<feature type="transmembrane region" description="Helical" evidence="6">
    <location>
        <begin position="263"/>
        <end position="288"/>
    </location>
</feature>
<evidence type="ECO:0000256" key="6">
    <source>
        <dbReference type="SAM" id="Phobius"/>
    </source>
</evidence>
<dbReference type="EMBL" id="QGGL01000012">
    <property type="protein sequence ID" value="PWK10310.1"/>
    <property type="molecule type" value="Genomic_DNA"/>
</dbReference>
<feature type="transmembrane region" description="Helical" evidence="6">
    <location>
        <begin position="124"/>
        <end position="142"/>
    </location>
</feature>
<evidence type="ECO:0000256" key="5">
    <source>
        <dbReference type="ARBA" id="ARBA00023136"/>
    </source>
</evidence>
<evidence type="ECO:0000256" key="4">
    <source>
        <dbReference type="ARBA" id="ARBA00022989"/>
    </source>
</evidence>
<name>A0A316D6F5_9BACL</name>
<evidence type="ECO:0000256" key="2">
    <source>
        <dbReference type="ARBA" id="ARBA00022475"/>
    </source>
</evidence>
<organism evidence="7 8">
    <name type="scientific">Tumebacillus permanentifrigoris</name>
    <dbReference type="NCBI Taxonomy" id="378543"/>
    <lineage>
        <taxon>Bacteria</taxon>
        <taxon>Bacillati</taxon>
        <taxon>Bacillota</taxon>
        <taxon>Bacilli</taxon>
        <taxon>Bacillales</taxon>
        <taxon>Alicyclobacillaceae</taxon>
        <taxon>Tumebacillus</taxon>
    </lineage>
</organism>
<dbReference type="GO" id="GO:0005886">
    <property type="term" value="C:plasma membrane"/>
    <property type="evidence" value="ECO:0007669"/>
    <property type="project" value="UniProtKB-SubCell"/>
</dbReference>
<feature type="transmembrane region" description="Helical" evidence="6">
    <location>
        <begin position="148"/>
        <end position="171"/>
    </location>
</feature>
<dbReference type="Pfam" id="PF13520">
    <property type="entry name" value="AA_permease_2"/>
    <property type="match status" value="1"/>
</dbReference>
<feature type="transmembrane region" description="Helical" evidence="6">
    <location>
        <begin position="381"/>
        <end position="410"/>
    </location>
</feature>
<comment type="caution">
    <text evidence="7">The sequence shown here is derived from an EMBL/GenBank/DDBJ whole genome shotgun (WGS) entry which is preliminary data.</text>
</comment>
<feature type="transmembrane region" description="Helical" evidence="6">
    <location>
        <begin position="320"/>
        <end position="338"/>
    </location>
</feature>
<dbReference type="Gene3D" id="1.20.1740.10">
    <property type="entry name" value="Amino acid/polyamine transporter I"/>
    <property type="match status" value="1"/>
</dbReference>
<feature type="transmembrane region" description="Helical" evidence="6">
    <location>
        <begin position="345"/>
        <end position="369"/>
    </location>
</feature>
<dbReference type="InterPro" id="IPR002293">
    <property type="entry name" value="AA/rel_permease1"/>
</dbReference>
<sequence length="424" mass="45606">MSTPHRPSITFIQGIALYMGAVLGSGILILPGYTVRAAGPAAIISWLLLSLLSFPLAYTFARLALRYQDLGGISVIVKNAFGRTMGAIVGWYFFTWVSVGQAVVGVTGASYIASAFHLGRDAMYLLSFLFLVVAVVTALLGMKAGGNLSLILSGMVLILLVATVLFSLPHVESANFAPFTPHGLSGIGTACVLIFWAFFGWESITHLVPEFQHPQRDVMRSTWISVVLIGTIYTLLAFVTIGTGTSGDGSASSAPLAVLMSQALGVGAGVVTAVITCIVCLGTLNVYLASSSRLGYALARDGVFPRWFEKKSGRDVPHRSVWFLFVTNSLTLGVCYLWDLSIDKLILVPVTLGILVYVITTVACVKLLWHDPVGRWTSILSALFCLAVAPFAEGYLIVPVLVTGACLLYLRRRYSRDLPRQTPM</sequence>
<dbReference type="InterPro" id="IPR050367">
    <property type="entry name" value="APC_superfamily"/>
</dbReference>
<dbReference type="PANTHER" id="PTHR42770">
    <property type="entry name" value="AMINO ACID TRANSPORTER-RELATED"/>
    <property type="match status" value="1"/>
</dbReference>
<feature type="transmembrane region" description="Helical" evidence="6">
    <location>
        <begin position="91"/>
        <end position="112"/>
    </location>
</feature>
<protein>
    <submittedName>
        <fullName evidence="7">Amino acid/polyamine/organocation transporter (APC superfamily)</fullName>
    </submittedName>
</protein>
<dbReference type="GO" id="GO:0022857">
    <property type="term" value="F:transmembrane transporter activity"/>
    <property type="evidence" value="ECO:0007669"/>
    <property type="project" value="InterPro"/>
</dbReference>
<proteinExistence type="predicted"/>
<feature type="transmembrane region" description="Helical" evidence="6">
    <location>
        <begin position="12"/>
        <end position="30"/>
    </location>
</feature>
<keyword evidence="8" id="KW-1185">Reference proteome</keyword>
<evidence type="ECO:0000256" key="3">
    <source>
        <dbReference type="ARBA" id="ARBA00022692"/>
    </source>
</evidence>
<comment type="subcellular location">
    <subcellularLocation>
        <location evidence="1">Cell membrane</location>
        <topology evidence="1">Multi-pass membrane protein</topology>
    </subcellularLocation>
</comment>